<reference evidence="6" key="1">
    <citation type="submission" date="2021-06" db="EMBL/GenBank/DDBJ databases">
        <title>Parelaphostrongylus tenuis whole genome reference sequence.</title>
        <authorList>
            <person name="Garwood T.J."/>
            <person name="Larsen P.A."/>
            <person name="Fountain-Jones N.M."/>
            <person name="Garbe J.R."/>
            <person name="Macchietto M.G."/>
            <person name="Kania S.A."/>
            <person name="Gerhold R.W."/>
            <person name="Richards J.E."/>
            <person name="Wolf T.M."/>
        </authorList>
    </citation>
    <scope>NUCLEOTIDE SEQUENCE</scope>
    <source>
        <strain evidence="6">MNPRO001-30</strain>
        <tissue evidence="6">Meninges</tissue>
    </source>
</reference>
<dbReference type="PANTHER" id="PTHR46040:SF3">
    <property type="entry name" value="HIGH MOBILITY GROUP PROTEIN 2"/>
    <property type="match status" value="1"/>
</dbReference>
<dbReference type="InterPro" id="IPR051965">
    <property type="entry name" value="ChromReg_NeuronalGeneExpr"/>
</dbReference>
<keyword evidence="2 3" id="KW-0539">Nucleus</keyword>
<protein>
    <recommendedName>
        <fullName evidence="5">HMG box domain-containing protein</fullName>
    </recommendedName>
</protein>
<evidence type="ECO:0000256" key="2">
    <source>
        <dbReference type="ARBA" id="ARBA00023242"/>
    </source>
</evidence>
<dbReference type="SUPFAM" id="SSF47095">
    <property type="entry name" value="HMG-box"/>
    <property type="match status" value="1"/>
</dbReference>
<evidence type="ECO:0000313" key="6">
    <source>
        <dbReference type="EMBL" id="KAJ1345970.1"/>
    </source>
</evidence>
<evidence type="ECO:0000256" key="4">
    <source>
        <dbReference type="SAM" id="Coils"/>
    </source>
</evidence>
<feature type="domain" description="HMG box" evidence="5">
    <location>
        <begin position="1"/>
        <end position="51"/>
    </location>
</feature>
<evidence type="ECO:0000256" key="3">
    <source>
        <dbReference type="PROSITE-ProRule" id="PRU00267"/>
    </source>
</evidence>
<dbReference type="AlphaFoldDB" id="A0AAD5QFP2"/>
<dbReference type="GO" id="GO:0005634">
    <property type="term" value="C:nucleus"/>
    <property type="evidence" value="ECO:0007669"/>
    <property type="project" value="UniProtKB-UniRule"/>
</dbReference>
<dbReference type="EMBL" id="JAHQIW010000090">
    <property type="protein sequence ID" value="KAJ1345970.1"/>
    <property type="molecule type" value="Genomic_DNA"/>
</dbReference>
<dbReference type="GO" id="GO:0003677">
    <property type="term" value="F:DNA binding"/>
    <property type="evidence" value="ECO:0007669"/>
    <property type="project" value="UniProtKB-UniRule"/>
</dbReference>
<keyword evidence="1 3" id="KW-0238">DNA-binding</keyword>
<dbReference type="InterPro" id="IPR009071">
    <property type="entry name" value="HMG_box_dom"/>
</dbReference>
<name>A0AAD5QFP2_PARTN</name>
<keyword evidence="4" id="KW-0175">Coiled coil</keyword>
<dbReference type="PANTHER" id="PTHR46040">
    <property type="entry name" value="HIGH MOBILITY GROUP PROTEIN 2"/>
    <property type="match status" value="1"/>
</dbReference>
<dbReference type="Gene3D" id="1.10.30.10">
    <property type="entry name" value="High mobility group box domain"/>
    <property type="match status" value="1"/>
</dbReference>
<comment type="caution">
    <text evidence="6">The sequence shown here is derived from an EMBL/GenBank/DDBJ whole genome shotgun (WGS) entry which is preliminary data.</text>
</comment>
<feature type="DNA-binding region" description="HMG box" evidence="3">
    <location>
        <begin position="1"/>
        <end position="51"/>
    </location>
</feature>
<dbReference type="GO" id="GO:0010468">
    <property type="term" value="P:regulation of gene expression"/>
    <property type="evidence" value="ECO:0007669"/>
    <property type="project" value="TreeGrafter"/>
</dbReference>
<dbReference type="Proteomes" id="UP001196413">
    <property type="component" value="Unassembled WGS sequence"/>
</dbReference>
<evidence type="ECO:0000256" key="1">
    <source>
        <dbReference type="ARBA" id="ARBA00023125"/>
    </source>
</evidence>
<evidence type="ECO:0000313" key="7">
    <source>
        <dbReference type="Proteomes" id="UP001196413"/>
    </source>
</evidence>
<organism evidence="6 7">
    <name type="scientific">Parelaphostrongylus tenuis</name>
    <name type="common">Meningeal worm</name>
    <dbReference type="NCBI Taxonomy" id="148309"/>
    <lineage>
        <taxon>Eukaryota</taxon>
        <taxon>Metazoa</taxon>
        <taxon>Ecdysozoa</taxon>
        <taxon>Nematoda</taxon>
        <taxon>Chromadorea</taxon>
        <taxon>Rhabditida</taxon>
        <taxon>Rhabditina</taxon>
        <taxon>Rhabditomorpha</taxon>
        <taxon>Strongyloidea</taxon>
        <taxon>Metastrongylidae</taxon>
        <taxon>Parelaphostrongylus</taxon>
    </lineage>
</organism>
<accession>A0AAD5QFP2</accession>
<feature type="coiled-coil region" evidence="4">
    <location>
        <begin position="142"/>
        <end position="169"/>
    </location>
</feature>
<gene>
    <name evidence="6" type="ORF">KIN20_000618</name>
</gene>
<dbReference type="Pfam" id="PF00505">
    <property type="entry name" value="HMG_box"/>
    <property type="match status" value="1"/>
</dbReference>
<dbReference type="PROSITE" id="PS50118">
    <property type="entry name" value="HMG_BOX_2"/>
    <property type="match status" value="1"/>
</dbReference>
<evidence type="ECO:0000259" key="5">
    <source>
        <dbReference type="PROSITE" id="PS50118"/>
    </source>
</evidence>
<keyword evidence="7" id="KW-1185">Reference proteome</keyword>
<dbReference type="InterPro" id="IPR036910">
    <property type="entry name" value="HMG_box_dom_sf"/>
</dbReference>
<sequence length="244" mass="28210">MVPLNRVADQKTINVALAAEWQALSDEERRPFLELATKEREQYQIELKAYEKTEHYRDFLEKKERILRLRKQRRRMGAADSQDDDFDESLDLNETTFVEGTKKRVKNGIRRNKRKASGSDESGVLEYNKKREAKLRAIRHEIGVAEAEKAAMQRTIEKMQAKNLAYEAQAAHDRKIAKEADHIIECWMRVLRGAMGETMKEYNLTTPEETVAFLTRLADGDAPNEDVLQSVKDVIRSASFLLPK</sequence>
<proteinExistence type="predicted"/>